<dbReference type="AlphaFoldDB" id="W4QQT1"/>
<reference evidence="6 7" key="1">
    <citation type="journal article" date="2014" name="Genome Announc.">
        <title>Draft Genome Sequences of Three Alkaliphilic Bacillus Strains, Bacillus wakoensis JCM 9140T, Bacillus akibai JCM 9157T, and Bacillus hemicellulosilyticus JCM 9152T.</title>
        <authorList>
            <person name="Yuki M."/>
            <person name="Oshima K."/>
            <person name="Suda W."/>
            <person name="Oshida Y."/>
            <person name="Kitamura K."/>
            <person name="Iida T."/>
            <person name="Hattori M."/>
            <person name="Ohkuma M."/>
        </authorList>
    </citation>
    <scope>NUCLEOTIDE SEQUENCE [LARGE SCALE GENOMIC DNA]</scope>
    <source>
        <strain evidence="6 7">JCM 9157</strain>
    </source>
</reference>
<evidence type="ECO:0000256" key="1">
    <source>
        <dbReference type="ARBA" id="ARBA00023015"/>
    </source>
</evidence>
<accession>W4QQT1</accession>
<dbReference type="InterPro" id="IPR007627">
    <property type="entry name" value="RNA_pol_sigma70_r2"/>
</dbReference>
<evidence type="ECO:0000256" key="4">
    <source>
        <dbReference type="ARBA" id="ARBA00023163"/>
    </source>
</evidence>
<evidence type="ECO:0000256" key="3">
    <source>
        <dbReference type="ARBA" id="ARBA00023125"/>
    </source>
</evidence>
<feature type="domain" description="RNA polymerase sigma-70 region 2" evidence="5">
    <location>
        <begin position="29"/>
        <end position="76"/>
    </location>
</feature>
<evidence type="ECO:0000313" key="7">
    <source>
        <dbReference type="Proteomes" id="UP000018896"/>
    </source>
</evidence>
<name>W4QQT1_HALA3</name>
<dbReference type="PANTHER" id="PTHR30385">
    <property type="entry name" value="SIGMA FACTOR F FLAGELLAR"/>
    <property type="match status" value="1"/>
</dbReference>
<dbReference type="GO" id="GO:0003677">
    <property type="term" value="F:DNA binding"/>
    <property type="evidence" value="ECO:0007669"/>
    <property type="project" value="UniProtKB-KW"/>
</dbReference>
<keyword evidence="2" id="KW-0731">Sigma factor</keyword>
<dbReference type="RefSeq" id="WP_052012948.1">
    <property type="nucleotide sequence ID" value="NZ_BAUV01000005.1"/>
</dbReference>
<keyword evidence="7" id="KW-1185">Reference proteome</keyword>
<dbReference type="PANTHER" id="PTHR30385:SF4">
    <property type="entry name" value="RNA POLYMERASE SIGMA-E FACTOR"/>
    <property type="match status" value="1"/>
</dbReference>
<keyword evidence="1" id="KW-0805">Transcription regulation</keyword>
<dbReference type="GO" id="GO:0016987">
    <property type="term" value="F:sigma factor activity"/>
    <property type="evidence" value="ECO:0007669"/>
    <property type="project" value="UniProtKB-KW"/>
</dbReference>
<protein>
    <submittedName>
        <fullName evidence="6">RNA polymerase</fullName>
    </submittedName>
</protein>
<dbReference type="Pfam" id="PF04542">
    <property type="entry name" value="Sigma70_r2"/>
    <property type="match status" value="1"/>
</dbReference>
<dbReference type="InterPro" id="IPR013325">
    <property type="entry name" value="RNA_pol_sigma_r2"/>
</dbReference>
<dbReference type="EMBL" id="BAUV01000005">
    <property type="protein sequence ID" value="GAE33998.1"/>
    <property type="molecule type" value="Genomic_DNA"/>
</dbReference>
<dbReference type="InterPro" id="IPR014284">
    <property type="entry name" value="RNA_pol_sigma-70_dom"/>
</dbReference>
<dbReference type="InterPro" id="IPR013324">
    <property type="entry name" value="RNA_pol_sigma_r3/r4-like"/>
</dbReference>
<comment type="caution">
    <text evidence="6">The sequence shown here is derived from an EMBL/GenBank/DDBJ whole genome shotgun (WGS) entry which is preliminary data.</text>
</comment>
<dbReference type="Proteomes" id="UP000018896">
    <property type="component" value="Unassembled WGS sequence"/>
</dbReference>
<dbReference type="eggNOG" id="COG1595">
    <property type="taxonomic scope" value="Bacteria"/>
</dbReference>
<evidence type="ECO:0000256" key="2">
    <source>
        <dbReference type="ARBA" id="ARBA00023082"/>
    </source>
</evidence>
<dbReference type="Gene3D" id="1.10.1740.10">
    <property type="match status" value="1"/>
</dbReference>
<keyword evidence="4" id="KW-0804">Transcription</keyword>
<dbReference type="OrthoDB" id="9783788at2"/>
<evidence type="ECO:0000259" key="5">
    <source>
        <dbReference type="Pfam" id="PF04542"/>
    </source>
</evidence>
<dbReference type="NCBIfam" id="TIGR02937">
    <property type="entry name" value="sigma70-ECF"/>
    <property type="match status" value="1"/>
</dbReference>
<organism evidence="6 7">
    <name type="scientific">Halalkalibacter akibai (strain ATCC 43226 / DSM 21942 / CIP 109018 / JCM 9157 / 1139)</name>
    <name type="common">Bacillus akibai</name>
    <dbReference type="NCBI Taxonomy" id="1236973"/>
    <lineage>
        <taxon>Bacteria</taxon>
        <taxon>Bacillati</taxon>
        <taxon>Bacillota</taxon>
        <taxon>Bacilli</taxon>
        <taxon>Bacillales</taxon>
        <taxon>Bacillaceae</taxon>
        <taxon>Halalkalibacter</taxon>
    </lineage>
</organism>
<keyword evidence="3" id="KW-0238">DNA-binding</keyword>
<dbReference type="SUPFAM" id="SSF88659">
    <property type="entry name" value="Sigma3 and sigma4 domains of RNA polymerase sigma factors"/>
    <property type="match status" value="1"/>
</dbReference>
<proteinExistence type="predicted"/>
<sequence length="197" mass="23269">MNIQDQPFEEVLRLYEKAIKKQFVSLRLYKDFDEFYQVGCIALWDAYQQFNPDKGKFSTYAISFIRGRMLTHLTKETTYNERHAFTEEETIELVPSKGGPIPLEYELLEAYLWNLTEKEKTWVYEAIVLQKKPSEIQLTFGTSRNSVHQLKKNALRKMRDNALSLKKVIKKEKKVPDPQRFKALGVRHPTRVTSLDY</sequence>
<dbReference type="SUPFAM" id="SSF88946">
    <property type="entry name" value="Sigma2 domain of RNA polymerase sigma factors"/>
    <property type="match status" value="1"/>
</dbReference>
<dbReference type="GO" id="GO:0006352">
    <property type="term" value="P:DNA-templated transcription initiation"/>
    <property type="evidence" value="ECO:0007669"/>
    <property type="project" value="InterPro"/>
</dbReference>
<evidence type="ECO:0000313" key="6">
    <source>
        <dbReference type="EMBL" id="GAE33998.1"/>
    </source>
</evidence>
<dbReference type="STRING" id="1236973.JCM9157_1028"/>
<gene>
    <name evidence="6" type="ORF">JCM9157_1028</name>
</gene>